<dbReference type="EMBL" id="JBHSOG010000096">
    <property type="protein sequence ID" value="MFC5771564.1"/>
    <property type="molecule type" value="Genomic_DNA"/>
</dbReference>
<dbReference type="RefSeq" id="WP_096452328.1">
    <property type="nucleotide sequence ID" value="NZ_JBHSOG010000096.1"/>
</dbReference>
<name>A0ABW1AWK9_9RHOO</name>
<reference evidence="2" key="1">
    <citation type="journal article" date="2019" name="Int. J. Syst. Evol. Microbiol.">
        <title>The Global Catalogue of Microorganisms (GCM) 10K type strain sequencing project: providing services to taxonomists for standard genome sequencing and annotation.</title>
        <authorList>
            <consortium name="The Broad Institute Genomics Platform"/>
            <consortium name="The Broad Institute Genome Sequencing Center for Infectious Disease"/>
            <person name="Wu L."/>
            <person name="Ma J."/>
        </authorList>
    </citation>
    <scope>NUCLEOTIDE SEQUENCE [LARGE SCALE GENOMIC DNA]</scope>
    <source>
        <strain evidence="2">SHR3</strain>
    </source>
</reference>
<evidence type="ECO:0000313" key="1">
    <source>
        <dbReference type="EMBL" id="MFC5771564.1"/>
    </source>
</evidence>
<comment type="caution">
    <text evidence="1">The sequence shown here is derived from an EMBL/GenBank/DDBJ whole genome shotgun (WGS) entry which is preliminary data.</text>
</comment>
<dbReference type="Proteomes" id="UP001595974">
    <property type="component" value="Unassembled WGS sequence"/>
</dbReference>
<evidence type="ECO:0000313" key="2">
    <source>
        <dbReference type="Proteomes" id="UP001595974"/>
    </source>
</evidence>
<proteinExistence type="predicted"/>
<gene>
    <name evidence="1" type="ORF">ACFPTN_19485</name>
</gene>
<organism evidence="1 2">
    <name type="scientific">Thauera sinica</name>
    <dbReference type="NCBI Taxonomy" id="2665146"/>
    <lineage>
        <taxon>Bacteria</taxon>
        <taxon>Pseudomonadati</taxon>
        <taxon>Pseudomonadota</taxon>
        <taxon>Betaproteobacteria</taxon>
        <taxon>Rhodocyclales</taxon>
        <taxon>Zoogloeaceae</taxon>
        <taxon>Thauera</taxon>
    </lineage>
</organism>
<sequence length="105" mass="11659">MTPETIAALIAEIEAGDPMDFGALAIDVEGARRLMAAHFCEINRQLEEFGLPADQRLEMMAAIAAHAMVENMLLHLARLRRDPCDIGFRAWMERYGMKREGPSGG</sequence>
<protein>
    <submittedName>
        <fullName evidence="1">Uncharacterized protein</fullName>
    </submittedName>
</protein>
<accession>A0ABW1AWK9</accession>
<keyword evidence="2" id="KW-1185">Reference proteome</keyword>